<feature type="signal peptide" evidence="1">
    <location>
        <begin position="1"/>
        <end position="24"/>
    </location>
</feature>
<keyword evidence="1" id="KW-0732">Signal</keyword>
<keyword evidence="3" id="KW-1185">Reference proteome</keyword>
<reference evidence="2 3" key="1">
    <citation type="submission" date="2019-08" db="EMBL/GenBank/DDBJ databases">
        <title>Calorimonas adulescens gen. nov., sp. nov., an anaerobic thermophilic bacterium from Sakhalin hot spring.</title>
        <authorList>
            <person name="Khomyakova M.A."/>
            <person name="Merkel A.Y."/>
            <person name="Novikov A."/>
            <person name="Bonch-Osmolovskaya E.A."/>
            <person name="Slobodkin A.I."/>
        </authorList>
    </citation>
    <scope>NUCLEOTIDE SEQUENCE [LARGE SCALE GENOMIC DNA]</scope>
    <source>
        <strain evidence="2 3">A05MB</strain>
    </source>
</reference>
<dbReference type="AlphaFoldDB" id="A0A5D8Q8I8"/>
<name>A0A5D8Q8I8_9THEO</name>
<dbReference type="EMBL" id="VTPS01000018">
    <property type="protein sequence ID" value="TZE81085.1"/>
    <property type="molecule type" value="Genomic_DNA"/>
</dbReference>
<accession>A0A5D8Q8I8</accession>
<proteinExistence type="predicted"/>
<evidence type="ECO:0000313" key="2">
    <source>
        <dbReference type="EMBL" id="TZE81085.1"/>
    </source>
</evidence>
<comment type="caution">
    <text evidence="2">The sequence shown here is derived from an EMBL/GenBank/DDBJ whole genome shotgun (WGS) entry which is preliminary data.</text>
</comment>
<sequence length="152" mass="16054">MNKKILMLSGVVLSLFLVIGIAFADTSPVPGSKEDPVVTKSYVDQLMDQLKTYVDDMLSKVGHGGSAELEVVNLNPGEMIILEAGTEIILRAGEATIYSPTPNGLSDVTGGKDMVSGTPIPLNHLLITPRSDGRGVVAKTAAVLMVRGQYSK</sequence>
<feature type="chain" id="PRO_5022930736" evidence="1">
    <location>
        <begin position="25"/>
        <end position="152"/>
    </location>
</feature>
<dbReference type="Proteomes" id="UP000322976">
    <property type="component" value="Unassembled WGS sequence"/>
</dbReference>
<gene>
    <name evidence="2" type="ORF">FWJ32_10720</name>
</gene>
<organism evidence="2 3">
    <name type="scientific">Calorimonas adulescens</name>
    <dbReference type="NCBI Taxonomy" id="2606906"/>
    <lineage>
        <taxon>Bacteria</taxon>
        <taxon>Bacillati</taxon>
        <taxon>Bacillota</taxon>
        <taxon>Clostridia</taxon>
        <taxon>Thermoanaerobacterales</taxon>
        <taxon>Thermoanaerobacteraceae</taxon>
        <taxon>Calorimonas</taxon>
    </lineage>
</organism>
<protein>
    <submittedName>
        <fullName evidence="2">Uncharacterized protein</fullName>
    </submittedName>
</protein>
<dbReference type="RefSeq" id="WP_149545952.1">
    <property type="nucleotide sequence ID" value="NZ_VTPS01000018.1"/>
</dbReference>
<evidence type="ECO:0000313" key="3">
    <source>
        <dbReference type="Proteomes" id="UP000322976"/>
    </source>
</evidence>
<evidence type="ECO:0000256" key="1">
    <source>
        <dbReference type="SAM" id="SignalP"/>
    </source>
</evidence>